<feature type="chain" id="PRO_5039134709" description="ABC transporter substrate-binding protein" evidence="6">
    <location>
        <begin position="22"/>
        <end position="435"/>
    </location>
</feature>
<evidence type="ECO:0000313" key="7">
    <source>
        <dbReference type="EMBL" id="ANY75765.1"/>
    </source>
</evidence>
<evidence type="ECO:0000256" key="3">
    <source>
        <dbReference type="ARBA" id="ARBA00023136"/>
    </source>
</evidence>
<evidence type="ECO:0000256" key="4">
    <source>
        <dbReference type="ARBA" id="ARBA00023139"/>
    </source>
</evidence>
<dbReference type="PANTHER" id="PTHR43649">
    <property type="entry name" value="ARABINOSE-BINDING PROTEIN-RELATED"/>
    <property type="match status" value="1"/>
</dbReference>
<organism evidence="7">
    <name type="scientific">Paenibacillus ihbetae</name>
    <dbReference type="NCBI Taxonomy" id="1870820"/>
    <lineage>
        <taxon>Bacteria</taxon>
        <taxon>Bacillati</taxon>
        <taxon>Bacillota</taxon>
        <taxon>Bacilli</taxon>
        <taxon>Bacillales</taxon>
        <taxon>Paenibacillaceae</taxon>
        <taxon>Paenibacillus</taxon>
    </lineage>
</organism>
<evidence type="ECO:0000256" key="6">
    <source>
        <dbReference type="SAM" id="SignalP"/>
    </source>
</evidence>
<proteinExistence type="predicted"/>
<accession>A0A1B2E709</accession>
<evidence type="ECO:0000256" key="5">
    <source>
        <dbReference type="ARBA" id="ARBA00023288"/>
    </source>
</evidence>
<evidence type="ECO:0000256" key="1">
    <source>
        <dbReference type="ARBA" id="ARBA00022475"/>
    </source>
</evidence>
<gene>
    <name evidence="7" type="ORF">BBD41_26065</name>
</gene>
<reference evidence="7" key="1">
    <citation type="submission" date="2016-08" db="EMBL/GenBank/DDBJ databases">
        <title>Complete Genome Seqeunce of Paenibacillus sp. nov. IHBB 9852 from high altitute lake of Indian trans-Himalayas.</title>
        <authorList>
            <person name="Kiran S."/>
            <person name="Swarnkar M.K."/>
            <person name="Rana A."/>
            <person name="Tewari R."/>
            <person name="Gulati A."/>
        </authorList>
    </citation>
    <scope>NUCLEOTIDE SEQUENCE [LARGE SCALE GENOMIC DNA]</scope>
    <source>
        <strain evidence="7">IHBB 9852</strain>
    </source>
</reference>
<dbReference type="Gene3D" id="3.40.190.10">
    <property type="entry name" value="Periplasmic binding protein-like II"/>
    <property type="match status" value="1"/>
</dbReference>
<dbReference type="AlphaFoldDB" id="A0A1B2E709"/>
<dbReference type="PROSITE" id="PS51257">
    <property type="entry name" value="PROKAR_LIPOPROTEIN"/>
    <property type="match status" value="1"/>
</dbReference>
<keyword evidence="2 6" id="KW-0732">Signal</keyword>
<keyword evidence="1" id="KW-1003">Cell membrane</keyword>
<dbReference type="InterPro" id="IPR006059">
    <property type="entry name" value="SBP"/>
</dbReference>
<dbReference type="CDD" id="cd13585">
    <property type="entry name" value="PBP2_TMBP_like"/>
    <property type="match status" value="1"/>
</dbReference>
<dbReference type="InterPro" id="IPR050490">
    <property type="entry name" value="Bact_solute-bd_prot1"/>
</dbReference>
<protein>
    <recommendedName>
        <fullName evidence="8">ABC transporter substrate-binding protein</fullName>
    </recommendedName>
</protein>
<dbReference type="EMBL" id="CP016809">
    <property type="protein sequence ID" value="ANY75765.1"/>
    <property type="molecule type" value="Genomic_DNA"/>
</dbReference>
<keyword evidence="5" id="KW-0449">Lipoprotein</keyword>
<dbReference type="SUPFAM" id="SSF53850">
    <property type="entry name" value="Periplasmic binding protein-like II"/>
    <property type="match status" value="1"/>
</dbReference>
<evidence type="ECO:0000256" key="2">
    <source>
        <dbReference type="ARBA" id="ARBA00022729"/>
    </source>
</evidence>
<keyword evidence="4" id="KW-0564">Palmitate</keyword>
<keyword evidence="3" id="KW-0472">Membrane</keyword>
<dbReference type="KEGG" id="pib:BBD41_26065"/>
<feature type="signal peptide" evidence="6">
    <location>
        <begin position="1"/>
        <end position="21"/>
    </location>
</feature>
<dbReference type="Pfam" id="PF01547">
    <property type="entry name" value="SBP_bac_1"/>
    <property type="match status" value="1"/>
</dbReference>
<dbReference type="PANTHER" id="PTHR43649:SF33">
    <property type="entry name" value="POLYGALACTURONAN_RHAMNOGALACTURONAN-BINDING PROTEIN YTCQ"/>
    <property type="match status" value="1"/>
</dbReference>
<sequence length="435" mass="48413">MKKSWRMLLAMLLVTAMMMTAGCGGSADTGGGADSGGEPGKTAEVSFSYWGGDFDKARMEKIYEEFKKVHPEIKVNLIQIPSDGYEQKQLATMAAGNPYDVVQLAESFYSYASKGTLEDLTPYLERDGIDTSDYYDAAIRAYSYQDKVMAMPMRMGTMILLYNKNLFDQHGLEYPSDEWTWDDFYAAAKTITDPKNSIFGLGGVGSWWASYQTWVYSYGGSLLSEDRTQLTLDSPEAKKAIQTIQDMIWKDNIAPQASQLLQGVDMWTSGKVGMIIDGPWHILSSQANIKDFEWDIAPVPKGAKEASPLFSNAFAIPKLSKNKEAAWEVVKFWTGETGQKILAAEHGEIPPLKSVAESDAYLNIGDNPPANFKSQLTSAQRAFAPQATVKWDEINRAADTYLGQIFNEQRSVDDALAEMKIEVDRLLEEAKQLEQ</sequence>
<name>A0A1B2E709_9BACL</name>
<evidence type="ECO:0008006" key="8">
    <source>
        <dbReference type="Google" id="ProtNLM"/>
    </source>
</evidence>